<evidence type="ECO:0008006" key="4">
    <source>
        <dbReference type="Google" id="ProtNLM"/>
    </source>
</evidence>
<feature type="compositionally biased region" description="Basic and acidic residues" evidence="1">
    <location>
        <begin position="24"/>
        <end position="40"/>
    </location>
</feature>
<gene>
    <name evidence="2" type="ORF">N1032_20470</name>
</gene>
<sequence length="63" mass="7166">MPTPESEPELDRDGFTPEQNVNDPDERRLAEEALERDEKPLFPTPTAGSRLTADQLAEELRDE</sequence>
<dbReference type="EMBL" id="JANLCJ010000011">
    <property type="protein sequence ID" value="MCS5736119.1"/>
    <property type="molecule type" value="Genomic_DNA"/>
</dbReference>
<evidence type="ECO:0000256" key="1">
    <source>
        <dbReference type="SAM" id="MobiDB-lite"/>
    </source>
</evidence>
<protein>
    <recommendedName>
        <fullName evidence="4">DUF3072 domain-containing protein</fullName>
    </recommendedName>
</protein>
<feature type="region of interest" description="Disordered" evidence="1">
    <location>
        <begin position="1"/>
        <end position="63"/>
    </location>
</feature>
<proteinExistence type="predicted"/>
<name>A0ABT2H893_9MICO</name>
<organism evidence="2 3">
    <name type="scientific">Herbiconiux daphne</name>
    <dbReference type="NCBI Taxonomy" id="2970914"/>
    <lineage>
        <taxon>Bacteria</taxon>
        <taxon>Bacillati</taxon>
        <taxon>Actinomycetota</taxon>
        <taxon>Actinomycetes</taxon>
        <taxon>Micrococcales</taxon>
        <taxon>Microbacteriaceae</taxon>
        <taxon>Herbiconiux</taxon>
    </lineage>
</organism>
<comment type="caution">
    <text evidence="2">The sequence shown here is derived from an EMBL/GenBank/DDBJ whole genome shotgun (WGS) entry which is preliminary data.</text>
</comment>
<keyword evidence="3" id="KW-1185">Reference proteome</keyword>
<evidence type="ECO:0000313" key="2">
    <source>
        <dbReference type="EMBL" id="MCS5736119.1"/>
    </source>
</evidence>
<dbReference type="Proteomes" id="UP001165586">
    <property type="component" value="Unassembled WGS sequence"/>
</dbReference>
<accession>A0ABT2H893</accession>
<dbReference type="RefSeq" id="WP_259541871.1">
    <property type="nucleotide sequence ID" value="NZ_JANLCJ010000011.1"/>
</dbReference>
<reference evidence="2" key="1">
    <citation type="submission" date="2022-08" db="EMBL/GenBank/DDBJ databases">
        <authorList>
            <person name="Deng Y."/>
            <person name="Han X.-F."/>
            <person name="Zhang Y.-Q."/>
        </authorList>
    </citation>
    <scope>NUCLEOTIDE SEQUENCE</scope>
    <source>
        <strain evidence="2">CPCC 203386</strain>
    </source>
</reference>
<evidence type="ECO:0000313" key="3">
    <source>
        <dbReference type="Proteomes" id="UP001165586"/>
    </source>
</evidence>